<evidence type="ECO:0000313" key="3">
    <source>
        <dbReference type="Proteomes" id="UP001152300"/>
    </source>
</evidence>
<name>A0A9X0ACI1_9HELO</name>
<dbReference type="GO" id="GO:0031390">
    <property type="term" value="C:Ctf18 RFC-like complex"/>
    <property type="evidence" value="ECO:0007669"/>
    <property type="project" value="InterPro"/>
</dbReference>
<dbReference type="Proteomes" id="UP001152300">
    <property type="component" value="Unassembled WGS sequence"/>
</dbReference>
<reference evidence="2" key="1">
    <citation type="submission" date="2022-11" db="EMBL/GenBank/DDBJ databases">
        <title>Genome Resource of Sclerotinia nivalis Strain SnTB1, a Plant Pathogen Isolated from American Ginseng.</title>
        <authorList>
            <person name="Fan S."/>
        </authorList>
    </citation>
    <scope>NUCLEOTIDE SEQUENCE</scope>
    <source>
        <strain evidence="2">SnTB1</strain>
    </source>
</reference>
<dbReference type="InterPro" id="IPR019128">
    <property type="entry name" value="Dcc1"/>
</dbReference>
<comment type="caution">
    <text evidence="2">The sequence shown here is derived from an EMBL/GenBank/DDBJ whole genome shotgun (WGS) entry which is preliminary data.</text>
</comment>
<feature type="compositionally biased region" description="Polar residues" evidence="1">
    <location>
        <begin position="76"/>
        <end position="90"/>
    </location>
</feature>
<evidence type="ECO:0000313" key="2">
    <source>
        <dbReference type="EMBL" id="KAJ8060217.1"/>
    </source>
</evidence>
<dbReference type="Pfam" id="PF09724">
    <property type="entry name" value="Dcc1"/>
    <property type="match status" value="1"/>
</dbReference>
<evidence type="ECO:0000256" key="1">
    <source>
        <dbReference type="SAM" id="MobiDB-lite"/>
    </source>
</evidence>
<proteinExistence type="predicted"/>
<sequence length="153" mass="17050">MSTQYANSIPFTANHTQQAFKLLELPAELLALLESDTPPTLQISASSHPPHHAHLTISNSVPNSIPKTYILRQKNTSNPLMLLSPSTTQMTEEHDPSSFTPQPSITRISSVEQTIELIEQDQEEGQELAKKKEKPAKVNKWHEKFAQSRGTKG</sequence>
<dbReference type="GO" id="GO:0007064">
    <property type="term" value="P:mitotic sister chromatid cohesion"/>
    <property type="evidence" value="ECO:0007669"/>
    <property type="project" value="InterPro"/>
</dbReference>
<keyword evidence="3" id="KW-1185">Reference proteome</keyword>
<dbReference type="AlphaFoldDB" id="A0A9X0ACI1"/>
<organism evidence="2 3">
    <name type="scientific">Sclerotinia nivalis</name>
    <dbReference type="NCBI Taxonomy" id="352851"/>
    <lineage>
        <taxon>Eukaryota</taxon>
        <taxon>Fungi</taxon>
        <taxon>Dikarya</taxon>
        <taxon>Ascomycota</taxon>
        <taxon>Pezizomycotina</taxon>
        <taxon>Leotiomycetes</taxon>
        <taxon>Helotiales</taxon>
        <taxon>Sclerotiniaceae</taxon>
        <taxon>Sclerotinia</taxon>
    </lineage>
</organism>
<feature type="region of interest" description="Disordered" evidence="1">
    <location>
        <begin position="76"/>
        <end position="105"/>
    </location>
</feature>
<feature type="region of interest" description="Disordered" evidence="1">
    <location>
        <begin position="120"/>
        <end position="153"/>
    </location>
</feature>
<dbReference type="OrthoDB" id="5199543at2759"/>
<protein>
    <submittedName>
        <fullName evidence="2">Uncharacterized protein</fullName>
    </submittedName>
</protein>
<accession>A0A9X0ACI1</accession>
<gene>
    <name evidence="2" type="ORF">OCU04_010560</name>
</gene>
<dbReference type="EMBL" id="JAPEIS010000013">
    <property type="protein sequence ID" value="KAJ8060217.1"/>
    <property type="molecule type" value="Genomic_DNA"/>
</dbReference>